<dbReference type="GO" id="GO:0005829">
    <property type="term" value="C:cytosol"/>
    <property type="evidence" value="ECO:0007669"/>
    <property type="project" value="TreeGrafter"/>
</dbReference>
<feature type="non-terminal residue" evidence="11">
    <location>
        <position position="1"/>
    </location>
</feature>
<evidence type="ECO:0000256" key="7">
    <source>
        <dbReference type="RuleBase" id="RU000526"/>
    </source>
</evidence>
<dbReference type="InterPro" id="IPR020587">
    <property type="entry name" value="RecA_monomer-monomer_interface"/>
</dbReference>
<keyword evidence="7" id="KW-0742">SOS response</keyword>
<dbReference type="PRINTS" id="PR00142">
    <property type="entry name" value="RECA"/>
</dbReference>
<dbReference type="NCBIfam" id="TIGR02012">
    <property type="entry name" value="tigrfam_recA"/>
    <property type="match status" value="1"/>
</dbReference>
<dbReference type="InterPro" id="IPR049428">
    <property type="entry name" value="RecA-like_N"/>
</dbReference>
<dbReference type="RefSeq" id="WP_141612671.1">
    <property type="nucleotide sequence ID" value="NZ_VIGC02000091.1"/>
</dbReference>
<comment type="similarity">
    <text evidence="1 8">Belongs to the RecA family.</text>
</comment>
<evidence type="ECO:0000256" key="2">
    <source>
        <dbReference type="ARBA" id="ARBA00015553"/>
    </source>
</evidence>
<feature type="non-terminal residue" evidence="11">
    <location>
        <position position="251"/>
    </location>
</feature>
<evidence type="ECO:0000256" key="8">
    <source>
        <dbReference type="RuleBase" id="RU004527"/>
    </source>
</evidence>
<keyword evidence="6 8" id="KW-0233">DNA recombination</keyword>
<dbReference type="GO" id="GO:0140664">
    <property type="term" value="F:ATP-dependent DNA damage sensor activity"/>
    <property type="evidence" value="ECO:0007669"/>
    <property type="project" value="InterPro"/>
</dbReference>
<dbReference type="GO" id="GO:0005524">
    <property type="term" value="F:ATP binding"/>
    <property type="evidence" value="ECO:0007669"/>
    <property type="project" value="UniProtKB-KW"/>
</dbReference>
<dbReference type="InterPro" id="IPR020588">
    <property type="entry name" value="RecA_ATP-bd"/>
</dbReference>
<gene>
    <name evidence="11" type="primary">recA</name>
    <name evidence="11" type="ORF">FKZ61_23955</name>
</gene>
<evidence type="ECO:0000313" key="12">
    <source>
        <dbReference type="Proteomes" id="UP000317371"/>
    </source>
</evidence>
<dbReference type="PANTHER" id="PTHR45900">
    <property type="entry name" value="RECA"/>
    <property type="match status" value="1"/>
</dbReference>
<dbReference type="InterPro" id="IPR027417">
    <property type="entry name" value="P-loop_NTPase"/>
</dbReference>
<dbReference type="SMART" id="SM00382">
    <property type="entry name" value="AAA"/>
    <property type="match status" value="1"/>
</dbReference>
<name>A0A540V7M1_9CHLR</name>
<dbReference type="Pfam" id="PF00154">
    <property type="entry name" value="RecA_N"/>
    <property type="match status" value="1"/>
</dbReference>
<dbReference type="CDD" id="cd00983">
    <property type="entry name" value="RecA"/>
    <property type="match status" value="1"/>
</dbReference>
<dbReference type="FunFam" id="3.40.50.300:FF:000087">
    <property type="entry name" value="Recombinase RecA"/>
    <property type="match status" value="1"/>
</dbReference>
<evidence type="ECO:0000256" key="6">
    <source>
        <dbReference type="ARBA" id="ARBA00023172"/>
    </source>
</evidence>
<evidence type="ECO:0000256" key="1">
    <source>
        <dbReference type="ARBA" id="ARBA00009391"/>
    </source>
</evidence>
<keyword evidence="7" id="KW-0234">DNA repair</keyword>
<dbReference type="EMBL" id="VIGC01000122">
    <property type="protein sequence ID" value="TQE92769.1"/>
    <property type="molecule type" value="Genomic_DNA"/>
</dbReference>
<organism evidence="11 12">
    <name type="scientific">Litorilinea aerophila</name>
    <dbReference type="NCBI Taxonomy" id="1204385"/>
    <lineage>
        <taxon>Bacteria</taxon>
        <taxon>Bacillati</taxon>
        <taxon>Chloroflexota</taxon>
        <taxon>Caldilineae</taxon>
        <taxon>Caldilineales</taxon>
        <taxon>Caldilineaceae</taxon>
        <taxon>Litorilinea</taxon>
    </lineage>
</organism>
<dbReference type="GO" id="GO:0003697">
    <property type="term" value="F:single-stranded DNA binding"/>
    <property type="evidence" value="ECO:0007669"/>
    <property type="project" value="InterPro"/>
</dbReference>
<feature type="domain" description="RecA family profile 2" evidence="10">
    <location>
        <begin position="171"/>
        <end position="244"/>
    </location>
</feature>
<dbReference type="OrthoDB" id="9776733at2"/>
<dbReference type="GO" id="GO:0006281">
    <property type="term" value="P:DNA repair"/>
    <property type="evidence" value="ECO:0007669"/>
    <property type="project" value="UniProtKB-KW"/>
</dbReference>
<dbReference type="AlphaFoldDB" id="A0A540V7M1"/>
<dbReference type="FunCoup" id="A0A540V7M1">
    <property type="interactions" value="488"/>
</dbReference>
<keyword evidence="8" id="KW-0227">DNA damage</keyword>
<evidence type="ECO:0000256" key="5">
    <source>
        <dbReference type="ARBA" id="ARBA00023125"/>
    </source>
</evidence>
<sequence length="251" mass="26825">GEAKRLQVEVIPTGSLSLDIALGVGGMPRGRIVEIYGPESSGKTTLCLHVIAEAQKTGGICGFVDVEHALDPAYAQKIGVDVNNLYISQPDTGEQALEIAEALVRSGAMDVVVIDSVAALVPRAEIEGEMGDSHVGLQARLMSQALRKLTSVVKASNTSLIFTNQLRQKIGVMFGNPETTSGGMALKFYASVRLDVRRIQSIKQGSEVIGNRTRVTVKKNKVAPPFKVAEFDIMYNEGISTEGDLIDLGVE</sequence>
<evidence type="ECO:0000259" key="10">
    <source>
        <dbReference type="PROSITE" id="PS50163"/>
    </source>
</evidence>
<evidence type="ECO:0000259" key="9">
    <source>
        <dbReference type="PROSITE" id="PS50162"/>
    </source>
</evidence>
<dbReference type="Gene3D" id="3.40.50.300">
    <property type="entry name" value="P-loop containing nucleotide triphosphate hydrolases"/>
    <property type="match status" value="1"/>
</dbReference>
<dbReference type="PROSITE" id="PS50162">
    <property type="entry name" value="RECA_2"/>
    <property type="match status" value="1"/>
</dbReference>
<dbReference type="InterPro" id="IPR003593">
    <property type="entry name" value="AAA+_ATPase"/>
</dbReference>
<dbReference type="InParanoid" id="A0A540V7M1"/>
<keyword evidence="3 8" id="KW-0547">Nucleotide-binding</keyword>
<dbReference type="GO" id="GO:0006310">
    <property type="term" value="P:DNA recombination"/>
    <property type="evidence" value="ECO:0007669"/>
    <property type="project" value="UniProtKB-KW"/>
</dbReference>
<dbReference type="PROSITE" id="PS50163">
    <property type="entry name" value="RECA_3"/>
    <property type="match status" value="1"/>
</dbReference>
<dbReference type="Proteomes" id="UP000317371">
    <property type="component" value="Unassembled WGS sequence"/>
</dbReference>
<accession>A0A540V7M1</accession>
<protein>
    <recommendedName>
        <fullName evidence="2 7">Protein RecA</fullName>
    </recommendedName>
    <alternativeName>
        <fullName evidence="7">Recombinase A</fullName>
    </alternativeName>
</protein>
<evidence type="ECO:0000313" key="11">
    <source>
        <dbReference type="EMBL" id="TQE92769.1"/>
    </source>
</evidence>
<dbReference type="PROSITE" id="PS00321">
    <property type="entry name" value="RECA_1"/>
    <property type="match status" value="1"/>
</dbReference>
<evidence type="ECO:0000256" key="4">
    <source>
        <dbReference type="ARBA" id="ARBA00022840"/>
    </source>
</evidence>
<dbReference type="SUPFAM" id="SSF52540">
    <property type="entry name" value="P-loop containing nucleoside triphosphate hydrolases"/>
    <property type="match status" value="1"/>
</dbReference>
<dbReference type="InterPro" id="IPR013765">
    <property type="entry name" value="DNA_recomb/repair_RecA"/>
</dbReference>
<dbReference type="InterPro" id="IPR020584">
    <property type="entry name" value="DNA_recomb/repair_RecA_CS"/>
</dbReference>
<keyword evidence="4 8" id="KW-0067">ATP-binding</keyword>
<dbReference type="PANTHER" id="PTHR45900:SF1">
    <property type="entry name" value="MITOCHONDRIAL DNA REPAIR PROTEIN RECA HOMOLOG-RELATED"/>
    <property type="match status" value="1"/>
</dbReference>
<comment type="function">
    <text evidence="7">Can catalyze the hydrolysis of ATP in the presence of single-stranded DNA, the ATP-dependent uptake of single-stranded DNA by duplex DNA, and the ATP-dependent hybridization of homologous single-stranded DNAs.</text>
</comment>
<reference evidence="11 12" key="1">
    <citation type="submission" date="2019-06" db="EMBL/GenBank/DDBJ databases">
        <title>Genome sequence of Litorilinea aerophila BAA-2444.</title>
        <authorList>
            <person name="Maclea K.S."/>
            <person name="Maurais E.G."/>
            <person name="Iannazzi L.C."/>
        </authorList>
    </citation>
    <scope>NUCLEOTIDE SEQUENCE [LARGE SCALE GENOMIC DNA]</scope>
    <source>
        <strain evidence="11 12">ATCC BAA-2444</strain>
    </source>
</reference>
<proteinExistence type="inferred from homology"/>
<feature type="domain" description="RecA family profile 1" evidence="9">
    <location>
        <begin position="7"/>
        <end position="166"/>
    </location>
</feature>
<keyword evidence="12" id="KW-1185">Reference proteome</keyword>
<comment type="caution">
    <text evidence="11">The sequence shown here is derived from an EMBL/GenBank/DDBJ whole genome shotgun (WGS) entry which is preliminary data.</text>
</comment>
<dbReference type="GO" id="GO:0009432">
    <property type="term" value="P:SOS response"/>
    <property type="evidence" value="ECO:0007669"/>
    <property type="project" value="UniProtKB-KW"/>
</dbReference>
<evidence type="ECO:0000256" key="3">
    <source>
        <dbReference type="ARBA" id="ARBA00022741"/>
    </source>
</evidence>
<keyword evidence="5 8" id="KW-0238">DNA-binding</keyword>